<dbReference type="Proteomes" id="UP000078368">
    <property type="component" value="Unassembled WGS sequence"/>
</dbReference>
<dbReference type="RefSeq" id="WP_064230748.1">
    <property type="nucleotide sequence ID" value="NZ_LVZK01000001.1"/>
</dbReference>
<proteinExistence type="inferred from homology"/>
<dbReference type="STRING" id="1823756.A4H34_00815"/>
<evidence type="ECO:0000313" key="4">
    <source>
        <dbReference type="Proteomes" id="UP000078368"/>
    </source>
</evidence>
<evidence type="ECO:0000259" key="2">
    <source>
        <dbReference type="Pfam" id="PF08327"/>
    </source>
</evidence>
<comment type="similarity">
    <text evidence="1">Belongs to the AHA1 family.</text>
</comment>
<organism evidence="3 4">
    <name type="scientific">Peptidiphaga gingivicola</name>
    <dbReference type="NCBI Taxonomy" id="2741497"/>
    <lineage>
        <taxon>Bacteria</taxon>
        <taxon>Bacillati</taxon>
        <taxon>Actinomycetota</taxon>
        <taxon>Actinomycetes</taxon>
        <taxon>Actinomycetales</taxon>
        <taxon>Actinomycetaceae</taxon>
        <taxon>Peptidiphaga</taxon>
    </lineage>
</organism>
<sequence>MEPDTVLEVERIFEEPRNVLFRAFTEPKVLAQWFAPDGWHVVPESVELDPRLGGRLRHTKVRDDDPARTWVIDGIYTEVFYPDVLVSQQRITGIEGIDPSRPVELRVEFSRQGQGKTLLRVVQGPYESQAAVDYAKVWESILDRLQAYIDGTGAAS</sequence>
<dbReference type="InterPro" id="IPR023393">
    <property type="entry name" value="START-like_dom_sf"/>
</dbReference>
<dbReference type="OrthoDB" id="3365660at2"/>
<dbReference type="Gene3D" id="3.30.530.20">
    <property type="match status" value="1"/>
</dbReference>
<evidence type="ECO:0000313" key="3">
    <source>
        <dbReference type="EMBL" id="OAP85772.1"/>
    </source>
</evidence>
<evidence type="ECO:0000256" key="1">
    <source>
        <dbReference type="ARBA" id="ARBA00006817"/>
    </source>
</evidence>
<feature type="domain" description="Activator of Hsp90 ATPase homologue 1/2-like C-terminal" evidence="2">
    <location>
        <begin position="16"/>
        <end position="149"/>
    </location>
</feature>
<reference evidence="3 4" key="1">
    <citation type="submission" date="2016-04" db="EMBL/GenBank/DDBJ databases">
        <title>Peptidophaga gingivicola gen. nov., sp. nov., isolated from human subgingival plaque.</title>
        <authorList>
            <person name="Beall C.J."/>
            <person name="Mokrzan E.M."/>
            <person name="Griffen A.L."/>
            <person name="Leys E.J."/>
        </authorList>
    </citation>
    <scope>NUCLEOTIDE SEQUENCE [LARGE SCALE GENOMIC DNA]</scope>
    <source>
        <strain evidence="3 4">BA112</strain>
    </source>
</reference>
<gene>
    <name evidence="3" type="ORF">A4H34_00815</name>
</gene>
<comment type="caution">
    <text evidence="3">The sequence shown here is derived from an EMBL/GenBank/DDBJ whole genome shotgun (WGS) entry which is preliminary data.</text>
</comment>
<dbReference type="InterPro" id="IPR013538">
    <property type="entry name" value="ASHA1/2-like_C"/>
</dbReference>
<accession>A0A179B288</accession>
<protein>
    <recommendedName>
        <fullName evidence="2">Activator of Hsp90 ATPase homologue 1/2-like C-terminal domain-containing protein</fullName>
    </recommendedName>
</protein>
<dbReference type="AlphaFoldDB" id="A0A179B288"/>
<dbReference type="Pfam" id="PF08327">
    <property type="entry name" value="AHSA1"/>
    <property type="match status" value="1"/>
</dbReference>
<keyword evidence="4" id="KW-1185">Reference proteome</keyword>
<dbReference type="EMBL" id="LVZK01000001">
    <property type="protein sequence ID" value="OAP85772.1"/>
    <property type="molecule type" value="Genomic_DNA"/>
</dbReference>
<dbReference type="SUPFAM" id="SSF55961">
    <property type="entry name" value="Bet v1-like"/>
    <property type="match status" value="1"/>
</dbReference>
<name>A0A179B288_9ACTO</name>